<dbReference type="EMBL" id="BMOE01000004">
    <property type="protein sequence ID" value="GGJ72944.1"/>
    <property type="molecule type" value="Genomic_DNA"/>
</dbReference>
<dbReference type="GO" id="GO:0015297">
    <property type="term" value="F:antiporter activity"/>
    <property type="evidence" value="ECO:0007669"/>
    <property type="project" value="TreeGrafter"/>
</dbReference>
<dbReference type="InterPro" id="IPR000390">
    <property type="entry name" value="Small_drug/metabolite_transptr"/>
</dbReference>
<dbReference type="SUPFAM" id="SSF103481">
    <property type="entry name" value="Multidrug resistance efflux transporter EmrE"/>
    <property type="match status" value="1"/>
</dbReference>
<dbReference type="PANTHER" id="PTHR30561:SF6">
    <property type="entry name" value="SPERMIDINE EXPORT PROTEIN MDTI"/>
    <property type="match status" value="1"/>
</dbReference>
<evidence type="ECO:0000256" key="2">
    <source>
        <dbReference type="ARBA" id="ARBA00011359"/>
    </source>
</evidence>
<accession>A0A917UPR3</accession>
<evidence type="ECO:0000256" key="4">
    <source>
        <dbReference type="ARBA" id="ARBA00022475"/>
    </source>
</evidence>
<comment type="similarity">
    <text evidence="9">Belongs to the drug/metabolite transporter (DMT) superfamily. Small multidrug resistance (SMR) (TC 2.A.7.1) family.</text>
</comment>
<comment type="subcellular location">
    <subcellularLocation>
        <location evidence="1">Cell inner membrane</location>
        <topology evidence="1">Multi-pass membrane protein</topology>
    </subcellularLocation>
    <subcellularLocation>
        <location evidence="9">Cell membrane</location>
        <topology evidence="9">Multi-pass membrane protein</topology>
    </subcellularLocation>
</comment>
<dbReference type="GO" id="GO:0031460">
    <property type="term" value="P:glycine betaine transport"/>
    <property type="evidence" value="ECO:0007669"/>
    <property type="project" value="TreeGrafter"/>
</dbReference>
<feature type="transmembrane region" description="Helical" evidence="10">
    <location>
        <begin position="45"/>
        <end position="64"/>
    </location>
</feature>
<keyword evidence="12" id="KW-1185">Reference proteome</keyword>
<keyword evidence="6 9" id="KW-0812">Transmembrane</keyword>
<evidence type="ECO:0000256" key="8">
    <source>
        <dbReference type="ARBA" id="ARBA00023136"/>
    </source>
</evidence>
<protein>
    <recommendedName>
        <fullName evidence="3">Spermidine export protein MdtI</fullName>
    </recommendedName>
</protein>
<dbReference type="Proteomes" id="UP000635726">
    <property type="component" value="Unassembled WGS sequence"/>
</dbReference>
<keyword evidence="4" id="KW-1003">Cell membrane</keyword>
<dbReference type="InterPro" id="IPR037185">
    <property type="entry name" value="EmrE-like"/>
</dbReference>
<sequence>MDVAANLLLKHSDGLRRPLPAVGGIALILMAFTLLGIALHSVPLGVAYAVWGGLGIILTALLSLRVDHVRFTARGWAGLGLILGSVLLMHLSH</sequence>
<name>A0A917UPR3_9DEIO</name>
<dbReference type="InterPro" id="IPR045324">
    <property type="entry name" value="Small_multidrug_res"/>
</dbReference>
<proteinExistence type="inferred from homology"/>
<evidence type="ECO:0000256" key="1">
    <source>
        <dbReference type="ARBA" id="ARBA00004429"/>
    </source>
</evidence>
<comment type="subunit">
    <text evidence="2">Forms a complex with MdtJ.</text>
</comment>
<keyword evidence="7 10" id="KW-1133">Transmembrane helix</keyword>
<dbReference type="GO" id="GO:0015220">
    <property type="term" value="F:choline transmembrane transporter activity"/>
    <property type="evidence" value="ECO:0007669"/>
    <property type="project" value="TreeGrafter"/>
</dbReference>
<organism evidence="11 12">
    <name type="scientific">Deinococcus aquiradiocola</name>
    <dbReference type="NCBI Taxonomy" id="393059"/>
    <lineage>
        <taxon>Bacteria</taxon>
        <taxon>Thermotogati</taxon>
        <taxon>Deinococcota</taxon>
        <taxon>Deinococci</taxon>
        <taxon>Deinococcales</taxon>
        <taxon>Deinococcaceae</taxon>
        <taxon>Deinococcus</taxon>
    </lineage>
</organism>
<reference evidence="11" key="2">
    <citation type="submission" date="2020-09" db="EMBL/GenBank/DDBJ databases">
        <authorList>
            <person name="Sun Q."/>
            <person name="Ohkuma M."/>
        </authorList>
    </citation>
    <scope>NUCLEOTIDE SEQUENCE</scope>
    <source>
        <strain evidence="11">JCM 14371</strain>
    </source>
</reference>
<evidence type="ECO:0000256" key="10">
    <source>
        <dbReference type="SAM" id="Phobius"/>
    </source>
</evidence>
<evidence type="ECO:0000256" key="5">
    <source>
        <dbReference type="ARBA" id="ARBA00022519"/>
    </source>
</evidence>
<dbReference type="AlphaFoldDB" id="A0A917UPR3"/>
<comment type="caution">
    <text evidence="11">The sequence shown here is derived from an EMBL/GenBank/DDBJ whole genome shotgun (WGS) entry which is preliminary data.</text>
</comment>
<keyword evidence="8 10" id="KW-0472">Membrane</keyword>
<feature type="transmembrane region" description="Helical" evidence="10">
    <location>
        <begin position="71"/>
        <end position="91"/>
    </location>
</feature>
<evidence type="ECO:0000256" key="9">
    <source>
        <dbReference type="RuleBase" id="RU003942"/>
    </source>
</evidence>
<feature type="transmembrane region" description="Helical" evidence="10">
    <location>
        <begin position="21"/>
        <end position="39"/>
    </location>
</feature>
<dbReference type="GO" id="GO:1903711">
    <property type="term" value="P:spermidine transmembrane transport"/>
    <property type="evidence" value="ECO:0007669"/>
    <property type="project" value="TreeGrafter"/>
</dbReference>
<gene>
    <name evidence="11" type="ORF">GCM10008939_16630</name>
</gene>
<evidence type="ECO:0000256" key="7">
    <source>
        <dbReference type="ARBA" id="ARBA00022989"/>
    </source>
</evidence>
<evidence type="ECO:0000256" key="6">
    <source>
        <dbReference type="ARBA" id="ARBA00022692"/>
    </source>
</evidence>
<dbReference type="Pfam" id="PF00893">
    <property type="entry name" value="Multi_Drug_Res"/>
    <property type="match status" value="1"/>
</dbReference>
<keyword evidence="5" id="KW-0997">Cell inner membrane</keyword>
<dbReference type="PANTHER" id="PTHR30561">
    <property type="entry name" value="SMR FAMILY PROTON-DEPENDENT DRUG EFFLUX TRANSPORTER SUGE"/>
    <property type="match status" value="1"/>
</dbReference>
<reference evidence="11" key="1">
    <citation type="journal article" date="2014" name="Int. J. Syst. Evol. Microbiol.">
        <title>Complete genome sequence of Corynebacterium casei LMG S-19264T (=DSM 44701T), isolated from a smear-ripened cheese.</title>
        <authorList>
            <consortium name="US DOE Joint Genome Institute (JGI-PGF)"/>
            <person name="Walter F."/>
            <person name="Albersmeier A."/>
            <person name="Kalinowski J."/>
            <person name="Ruckert C."/>
        </authorList>
    </citation>
    <scope>NUCLEOTIDE SEQUENCE</scope>
    <source>
        <strain evidence="11">JCM 14371</strain>
    </source>
</reference>
<evidence type="ECO:0000313" key="11">
    <source>
        <dbReference type="EMBL" id="GGJ72944.1"/>
    </source>
</evidence>
<evidence type="ECO:0000313" key="12">
    <source>
        <dbReference type="Proteomes" id="UP000635726"/>
    </source>
</evidence>
<dbReference type="GO" id="GO:0005886">
    <property type="term" value="C:plasma membrane"/>
    <property type="evidence" value="ECO:0007669"/>
    <property type="project" value="UniProtKB-SubCell"/>
</dbReference>
<dbReference type="Gene3D" id="1.10.3730.20">
    <property type="match status" value="1"/>
</dbReference>
<evidence type="ECO:0000256" key="3">
    <source>
        <dbReference type="ARBA" id="ARBA00021114"/>
    </source>
</evidence>
<dbReference type="GO" id="GO:0015199">
    <property type="term" value="F:amino-acid betaine transmembrane transporter activity"/>
    <property type="evidence" value="ECO:0007669"/>
    <property type="project" value="TreeGrafter"/>
</dbReference>